<evidence type="ECO:0000259" key="1">
    <source>
        <dbReference type="Pfam" id="PF14300"/>
    </source>
</evidence>
<dbReference type="KEGG" id="puo:RZN69_05765"/>
<dbReference type="Proteomes" id="UP001304300">
    <property type="component" value="Chromosome"/>
</dbReference>
<evidence type="ECO:0000313" key="2">
    <source>
        <dbReference type="EMBL" id="WOO42590.1"/>
    </source>
</evidence>
<proteinExistence type="predicted"/>
<sequence>MKIRGFLYIALTVVLLGCSSEDSSREKDNGSEIELTEKEQYFVDQYGYEPAYVAELYRMPDAEVRQVVEAFVKSQGQSESYWKLIVIQERAIPYLIAVLKDEKNYIRPSRDSHAYPNESPAERALSRLKRGHYPEIKPYLLSQVSNDDYNVRFKIASHTAAFGTDDVLESVVELANDEKEHVRSGVSIGIREAVKSGKAADNYKEKLWEVFKEIYLSGGTAMYRDPLNTLLVIDEEKAVALLNTPENLDTDNPNLERVLSVLLQTETELPADYWLSLLEVHKPGIKSSKSSRIFEKCLIALARKKHPKGRELLEKVLEEKPNDEERKLEGYQRARIDRQLIALNALMQWDGKESDYDKAFELAGEVDYDWDQVDPKYWKYLFPHYLDAEVRNGGFSQYFFNSSSDYNEECLEALKLIGATEHHRILSKATKQFGFWGPSKDRGKRQSQLENLSDEEAEALYECNDEWYDLDYPVGYYLLKYDYESGL</sequence>
<organism evidence="2 3">
    <name type="scientific">Rubellicoccus peritrichatus</name>
    <dbReference type="NCBI Taxonomy" id="3080537"/>
    <lineage>
        <taxon>Bacteria</taxon>
        <taxon>Pseudomonadati</taxon>
        <taxon>Verrucomicrobiota</taxon>
        <taxon>Opitutia</taxon>
        <taxon>Puniceicoccales</taxon>
        <taxon>Cerasicoccaceae</taxon>
        <taxon>Rubellicoccus</taxon>
    </lineage>
</organism>
<dbReference type="Pfam" id="PF14300">
    <property type="entry name" value="DMP19"/>
    <property type="match status" value="1"/>
</dbReference>
<reference evidence="2 3" key="1">
    <citation type="submission" date="2023-10" db="EMBL/GenBank/DDBJ databases">
        <title>Rubellicoccus peritrichatus gen. nov., sp. nov., isolated from an algae of coral reef tank.</title>
        <authorList>
            <person name="Luo J."/>
        </authorList>
    </citation>
    <scope>NUCLEOTIDE SEQUENCE [LARGE SCALE GENOMIC DNA]</scope>
    <source>
        <strain evidence="2 3">CR14</strain>
    </source>
</reference>
<dbReference type="Gene3D" id="1.20.1420.60">
    <property type="match status" value="1"/>
</dbReference>
<dbReference type="SUPFAM" id="SSF48371">
    <property type="entry name" value="ARM repeat"/>
    <property type="match status" value="1"/>
</dbReference>
<keyword evidence="3" id="KW-1185">Reference proteome</keyword>
<feature type="domain" description="DNA mimic protein DMP19 C-terminal" evidence="1">
    <location>
        <begin position="384"/>
        <end position="473"/>
    </location>
</feature>
<dbReference type="InterPro" id="IPR016024">
    <property type="entry name" value="ARM-type_fold"/>
</dbReference>
<dbReference type="InterPro" id="IPR025402">
    <property type="entry name" value="DMP19_C"/>
</dbReference>
<dbReference type="RefSeq" id="WP_317835114.1">
    <property type="nucleotide sequence ID" value="NZ_CP136920.1"/>
</dbReference>
<accession>A0AAQ3LB49</accession>
<dbReference type="EMBL" id="CP136920">
    <property type="protein sequence ID" value="WOO42590.1"/>
    <property type="molecule type" value="Genomic_DNA"/>
</dbReference>
<dbReference type="PROSITE" id="PS51257">
    <property type="entry name" value="PROKAR_LIPOPROTEIN"/>
    <property type="match status" value="1"/>
</dbReference>
<dbReference type="AlphaFoldDB" id="A0AAQ3LB49"/>
<dbReference type="InterPro" id="IPR011989">
    <property type="entry name" value="ARM-like"/>
</dbReference>
<name>A0AAQ3LB49_9BACT</name>
<protein>
    <submittedName>
        <fullName evidence="2">DUF4375 domain-containing protein</fullName>
    </submittedName>
</protein>
<dbReference type="Gene3D" id="1.25.10.10">
    <property type="entry name" value="Leucine-rich Repeat Variant"/>
    <property type="match status" value="1"/>
</dbReference>
<gene>
    <name evidence="2" type="ORF">RZN69_05765</name>
</gene>
<evidence type="ECO:0000313" key="3">
    <source>
        <dbReference type="Proteomes" id="UP001304300"/>
    </source>
</evidence>